<comment type="similarity">
    <text evidence="1 2">Belongs to the CNOT10 family.</text>
</comment>
<keyword evidence="2" id="KW-0943">RNA-mediated gene silencing</keyword>
<dbReference type="GO" id="GO:0017148">
    <property type="term" value="P:negative regulation of translation"/>
    <property type="evidence" value="ECO:0007669"/>
    <property type="project" value="TreeGrafter"/>
</dbReference>
<feature type="region of interest" description="Disordered" evidence="3">
    <location>
        <begin position="814"/>
        <end position="855"/>
    </location>
</feature>
<dbReference type="PANTHER" id="PTHR12979">
    <property type="entry name" value="CCR4-NOT TRANSCRIPTION COMPLEX SUBUNIT 10"/>
    <property type="match status" value="1"/>
</dbReference>
<dbReference type="EMBL" id="CABIJS010000016">
    <property type="protein sequence ID" value="VUZ39472.1"/>
    <property type="molecule type" value="Genomic_DNA"/>
</dbReference>
<dbReference type="Gene3D" id="1.25.40.10">
    <property type="entry name" value="Tetratricopeptide repeat domain"/>
    <property type="match status" value="1"/>
</dbReference>
<keyword evidence="2" id="KW-0539">Nucleus</keyword>
<evidence type="ECO:0000313" key="4">
    <source>
        <dbReference type="EMBL" id="VDL60995.1"/>
    </source>
</evidence>
<proteinExistence type="inferred from homology"/>
<gene>
    <name evidence="4" type="ORF">HDID_LOCUS8677</name>
    <name evidence="5" type="ORF">WMSIL1_LOCUS767</name>
</gene>
<dbReference type="AlphaFoldDB" id="A0A158QFD3"/>
<keyword evidence="2" id="KW-0963">Cytoplasm</keyword>
<comment type="subcellular location">
    <subcellularLocation>
        <location evidence="2">Cytoplasm</location>
    </subcellularLocation>
    <subcellularLocation>
        <location evidence="2">Nucleus</location>
    </subcellularLocation>
</comment>
<evidence type="ECO:0000313" key="5">
    <source>
        <dbReference type="EMBL" id="VUZ39472.1"/>
    </source>
</evidence>
<comment type="function">
    <text evidence="2">Component of the CCR4-NOT complex which is one of the major cellular mRNA deadenylases and is linked to various cellular processes including bulk mRNA degradation, miRNA-mediated repression, translational repression during translational initiation and general transcription regulation.</text>
</comment>
<evidence type="ECO:0000256" key="1">
    <source>
        <dbReference type="ARBA" id="ARBA00010080"/>
    </source>
</evidence>
<dbReference type="Proteomes" id="UP000274504">
    <property type="component" value="Unassembled WGS sequence"/>
</dbReference>
<feature type="compositionally biased region" description="Polar residues" evidence="3">
    <location>
        <begin position="814"/>
        <end position="827"/>
    </location>
</feature>
<evidence type="ECO:0000256" key="2">
    <source>
        <dbReference type="RuleBase" id="RU367083"/>
    </source>
</evidence>
<keyword evidence="2" id="KW-0805">Transcription regulation</keyword>
<evidence type="ECO:0000313" key="7">
    <source>
        <dbReference type="Proteomes" id="UP000321570"/>
    </source>
</evidence>
<keyword evidence="7" id="KW-1185">Reference proteome</keyword>
<dbReference type="GO" id="GO:0005634">
    <property type="term" value="C:nucleus"/>
    <property type="evidence" value="ECO:0007669"/>
    <property type="project" value="UniProtKB-SubCell"/>
</dbReference>
<reference evidence="4 6" key="2">
    <citation type="submission" date="2018-11" db="EMBL/GenBank/DDBJ databases">
        <authorList>
            <consortium name="Pathogen Informatics"/>
        </authorList>
    </citation>
    <scope>NUCLEOTIDE SEQUENCE [LARGE SCALE GENOMIC DNA]</scope>
</reference>
<dbReference type="GO" id="GO:0031047">
    <property type="term" value="P:regulatory ncRNA-mediated gene silencing"/>
    <property type="evidence" value="ECO:0007669"/>
    <property type="project" value="UniProtKB-UniRule"/>
</dbReference>
<organism evidence="8">
    <name type="scientific">Hymenolepis diminuta</name>
    <name type="common">Rat tapeworm</name>
    <dbReference type="NCBI Taxonomy" id="6216"/>
    <lineage>
        <taxon>Eukaryota</taxon>
        <taxon>Metazoa</taxon>
        <taxon>Spiralia</taxon>
        <taxon>Lophotrochozoa</taxon>
        <taxon>Platyhelminthes</taxon>
        <taxon>Cestoda</taxon>
        <taxon>Eucestoda</taxon>
        <taxon>Cyclophyllidea</taxon>
        <taxon>Hymenolepididae</taxon>
        <taxon>Hymenolepis</taxon>
    </lineage>
</organism>
<dbReference type="Proteomes" id="UP000321570">
    <property type="component" value="Unassembled WGS sequence"/>
</dbReference>
<dbReference type="GO" id="GO:0030014">
    <property type="term" value="C:CCR4-NOT complex"/>
    <property type="evidence" value="ECO:0007669"/>
    <property type="project" value="UniProtKB-UniRule"/>
</dbReference>
<dbReference type="PANTHER" id="PTHR12979:SF5">
    <property type="entry name" value="CCR4-NOT TRANSCRIPTION COMPLEX SUBUNIT 10"/>
    <property type="match status" value="1"/>
</dbReference>
<name>A0A158QFD3_HYMDI</name>
<dbReference type="OrthoDB" id="25157at2759"/>
<dbReference type="InterPro" id="IPR039740">
    <property type="entry name" value="CNOT10"/>
</dbReference>
<evidence type="ECO:0000313" key="8">
    <source>
        <dbReference type="WBParaSite" id="HDID_0000867901-mRNA-1"/>
    </source>
</evidence>
<accession>A0A158QFD3</accession>
<protein>
    <recommendedName>
        <fullName evidence="2">CCR4-NOT transcription complex subunit 10</fullName>
    </recommendedName>
</protein>
<dbReference type="WBParaSite" id="HDID_0000867901-mRNA-1">
    <property type="protein sequence ID" value="HDID_0000867901-mRNA-1"/>
    <property type="gene ID" value="HDID_0000867901"/>
</dbReference>
<evidence type="ECO:0000256" key="3">
    <source>
        <dbReference type="SAM" id="MobiDB-lite"/>
    </source>
</evidence>
<keyword evidence="2" id="KW-0804">Transcription</keyword>
<reference evidence="5 7" key="3">
    <citation type="submission" date="2019-07" db="EMBL/GenBank/DDBJ databases">
        <authorList>
            <person name="Jastrzebski P J."/>
            <person name="Paukszto L."/>
            <person name="Jastrzebski P J."/>
        </authorList>
    </citation>
    <scope>NUCLEOTIDE SEQUENCE [LARGE SCALE GENOMIC DNA]</scope>
    <source>
        <strain evidence="5 7">WMS-il1</strain>
    </source>
</reference>
<reference evidence="8" key="1">
    <citation type="submission" date="2016-04" db="UniProtKB">
        <authorList>
            <consortium name="WormBaseParasite"/>
        </authorList>
    </citation>
    <scope>IDENTIFICATION</scope>
</reference>
<evidence type="ECO:0000313" key="6">
    <source>
        <dbReference type="Proteomes" id="UP000274504"/>
    </source>
</evidence>
<dbReference type="STRING" id="6216.A0A158QFD3"/>
<dbReference type="GO" id="GO:0005737">
    <property type="term" value="C:cytoplasm"/>
    <property type="evidence" value="ECO:0007669"/>
    <property type="project" value="UniProtKB-SubCell"/>
</dbReference>
<dbReference type="EMBL" id="UYSG01011121">
    <property type="protein sequence ID" value="VDL60995.1"/>
    <property type="molecule type" value="Genomic_DNA"/>
</dbReference>
<dbReference type="InterPro" id="IPR011990">
    <property type="entry name" value="TPR-like_helical_dom_sf"/>
</dbReference>
<dbReference type="SUPFAM" id="SSF48452">
    <property type="entry name" value="TPR-like"/>
    <property type="match status" value="1"/>
</dbReference>
<sequence length="855" mass="95814">MALQYSSNDASLAIEATEFYSQSQLGSCLSHMKKLYSTKSTDPKVIANKALVEFIHQNNLTHSDEYLEQLRKAASLVGLPISTSMKLSDHVPSLTNPSELDPSVFSIHYNYALVLFHQRRFGLSERLLASLLGISEPDATPNSLQLPIKAGLLISQRCLLLWLDVCLTLYRYQRVFDYTSHCIQQIEPAEGEISLSSDVLEMLKEISRPLRIFRLRACLQTGRLKEAQEEIDILDETEDYPEQDKRWNVSRSLDYARAQLLYLKRDQNVAIKRLTNLLSPKDNPTESPLIQNNLALAFFSSGHMGLAILQSRSALRSTERLSFENTANDMEDLMHRTPLKALSASRHLELLHNMGLELLLQNKSPEVAFHFLLSVVKVYPCNPRLWLRLAECCILVHRPNNLVDWRAESRSSCLQRVVGSGPMRKLIIGNQEAPAKIQQSAKGTSVPPNDKSPTMEFAAQCIRNAYLLLPRPPAELVDPSLEKEGTKAILKWAADQSCSVRPSSQVLSGEALLQVISAVLVTGAYIFLCLDDPVEVIHYAEQLLSDGPSKSSDSSFGWLGQVAPPAYRYLAKMYLAEARIAMDEITEAVDSLLLPDRFTSKRRNLMPNTLRLPFPSLNVTSCLSTTQFLPQTCPLSQLPLPLPNYSKEMNFPMNNIQASGIVLHNMAVCFMLKEEHTESRCLLERSSTFLLVNINEPNSPPTIQEGSEENRLILYPPENMMDPISSLLVRHQLPKQFLRNWVYLEMKSGRSNFAANFLRAHIGNEAFGNLIAPAFVSGRSVGKGRTSPPITFEVGGNCLGDLERRQLTRHLSINQLNDGTRMQSTPLRIQDPPQPASASTEATGLKWSEADWPPL</sequence>
<dbReference type="GO" id="GO:0006402">
    <property type="term" value="P:mRNA catabolic process"/>
    <property type="evidence" value="ECO:0007669"/>
    <property type="project" value="TreeGrafter"/>
</dbReference>
<keyword evidence="2" id="KW-0810">Translation regulation</keyword>